<sequence>MRGRDDPTARVDALIAAIGPQLDSPAIDRRDVVLVTGPWLAGVSGVVGVLRERLPRHTFAEAPDLGPGAAPAAVVFVVSAAAPLTESDCALLDAAVEHTDAMVGVVSKIDVHRTWRDVLAANRDTLAAHAPRYGRVPWVGTAASPALGEPRVDDLVATVRRQLADADVPRRNRLRAWESRLEAVAQRLDRDAEGPGRRARVDALRRARGAALRQRRQSKSERTIALRGQIQQARVQLSYRARSRCSSVHSQLQSDARRLSRRQLPGFEAYARDRVREVVAEVGEDTDNLLAEVSEVMGARVDLAPREQLPTVDVAAPPLRSPRLETRLTTLLGAGFGLGTALTLSRLVAELAPGSSPALTAAGIVACVAIGVAVTAWVVNTRGLLHDRALLDRWAGDVTTSLRSAVEQLVASRVLVAESALTTSLAARDEAENARVADEVSAIDSELRDHALAAARAAAVRDREMPTVQAALELVRAELGEPGIRRPDGCRGGEPAAARSGD</sequence>
<dbReference type="RefSeq" id="WP_179963447.1">
    <property type="nucleotide sequence ID" value="NZ_AP022581.1"/>
</dbReference>
<gene>
    <name evidence="1" type="ORF">MLAC_40000</name>
</gene>
<evidence type="ECO:0000313" key="2">
    <source>
        <dbReference type="Proteomes" id="UP000466396"/>
    </source>
</evidence>
<reference evidence="1 2" key="1">
    <citation type="journal article" date="2019" name="Emerg. Microbes Infect.">
        <title>Comprehensive subspecies identification of 175 nontuberculous mycobacteria species based on 7547 genomic profiles.</title>
        <authorList>
            <person name="Matsumoto Y."/>
            <person name="Kinjo T."/>
            <person name="Motooka D."/>
            <person name="Nabeya D."/>
            <person name="Jung N."/>
            <person name="Uechi K."/>
            <person name="Horii T."/>
            <person name="Iida T."/>
            <person name="Fujita J."/>
            <person name="Nakamura S."/>
        </authorList>
    </citation>
    <scope>NUCLEOTIDE SEQUENCE [LARGE SCALE GENOMIC DNA]</scope>
    <source>
        <strain evidence="1 2">JCM 15657</strain>
    </source>
</reference>
<organism evidence="1 2">
    <name type="scientific">Mycobacterium lacus</name>
    <dbReference type="NCBI Taxonomy" id="169765"/>
    <lineage>
        <taxon>Bacteria</taxon>
        <taxon>Bacillati</taxon>
        <taxon>Actinomycetota</taxon>
        <taxon>Actinomycetes</taxon>
        <taxon>Mycobacteriales</taxon>
        <taxon>Mycobacteriaceae</taxon>
        <taxon>Mycobacterium</taxon>
    </lineage>
</organism>
<keyword evidence="2" id="KW-1185">Reference proteome</keyword>
<dbReference type="Proteomes" id="UP000466396">
    <property type="component" value="Chromosome"/>
</dbReference>
<dbReference type="EMBL" id="AP022581">
    <property type="protein sequence ID" value="BBX98706.1"/>
    <property type="molecule type" value="Genomic_DNA"/>
</dbReference>
<accession>A0A1X1XMT1</accession>
<dbReference type="STRING" id="169765.AWC15_08690"/>
<dbReference type="AlphaFoldDB" id="A0A1X1XMT1"/>
<name>A0A1X1XMT1_9MYCO</name>
<evidence type="ECO:0000313" key="1">
    <source>
        <dbReference type="EMBL" id="BBX98706.1"/>
    </source>
</evidence>
<protein>
    <submittedName>
        <fullName evidence="1">Uncharacterized protein</fullName>
    </submittedName>
</protein>
<dbReference type="KEGG" id="mlj:MLAC_40000"/>
<proteinExistence type="predicted"/>